<sequence>MIPLLMVHGWAFDASFWDPMRERLTDFPIRCIDLGFSGRADRPGLRRPLVVAHSMGLAWALATVPRPWAGLLAINAFPAFTRTASFVDGVSPRVVERMRARFGEDPHGVTAEFLARCGLPQADLSGLRAKPLGEALDWLAVCDERAALAELDCPVRALAGTADVIVPQSMSRALYARHDLYLLERAGHLLPLTHPDWVEAHLRDFAAQVAPPMALEEP</sequence>
<evidence type="ECO:0000313" key="3">
    <source>
        <dbReference type="Proteomes" id="UP001597296"/>
    </source>
</evidence>
<accession>A0ABW5C770</accession>
<dbReference type="Gene3D" id="3.40.50.1820">
    <property type="entry name" value="alpha/beta hydrolase"/>
    <property type="match status" value="1"/>
</dbReference>
<dbReference type="SUPFAM" id="SSF53474">
    <property type="entry name" value="alpha/beta-Hydrolases"/>
    <property type="match status" value="1"/>
</dbReference>
<keyword evidence="2" id="KW-0378">Hydrolase</keyword>
<dbReference type="GO" id="GO:0016787">
    <property type="term" value="F:hydrolase activity"/>
    <property type="evidence" value="ECO:0007669"/>
    <property type="project" value="UniProtKB-KW"/>
</dbReference>
<gene>
    <name evidence="2" type="ORF">ACFSNB_04170</name>
</gene>
<dbReference type="InterPro" id="IPR000073">
    <property type="entry name" value="AB_hydrolase_1"/>
</dbReference>
<dbReference type="EMBL" id="JBHUIY010000005">
    <property type="protein sequence ID" value="MFD2232995.1"/>
    <property type="molecule type" value="Genomic_DNA"/>
</dbReference>
<evidence type="ECO:0000313" key="2">
    <source>
        <dbReference type="EMBL" id="MFD2232995.1"/>
    </source>
</evidence>
<protein>
    <submittedName>
        <fullName evidence="2">Alpha/beta fold hydrolase</fullName>
    </submittedName>
</protein>
<feature type="domain" description="AB hydrolase-1" evidence="1">
    <location>
        <begin position="45"/>
        <end position="199"/>
    </location>
</feature>
<dbReference type="InterPro" id="IPR029058">
    <property type="entry name" value="AB_hydrolase_fold"/>
</dbReference>
<reference evidence="3" key="1">
    <citation type="journal article" date="2019" name="Int. J. Syst. Evol. Microbiol.">
        <title>The Global Catalogue of Microorganisms (GCM) 10K type strain sequencing project: providing services to taxonomists for standard genome sequencing and annotation.</title>
        <authorList>
            <consortium name="The Broad Institute Genomics Platform"/>
            <consortium name="The Broad Institute Genome Sequencing Center for Infectious Disease"/>
            <person name="Wu L."/>
            <person name="Ma J."/>
        </authorList>
    </citation>
    <scope>NUCLEOTIDE SEQUENCE [LARGE SCALE GENOMIC DNA]</scope>
    <source>
        <strain evidence="3">KCTC 15012</strain>
    </source>
</reference>
<keyword evidence="3" id="KW-1185">Reference proteome</keyword>
<dbReference type="Pfam" id="PF12697">
    <property type="entry name" value="Abhydrolase_6"/>
    <property type="match status" value="1"/>
</dbReference>
<name>A0ABW5C770_9PROT</name>
<dbReference type="Proteomes" id="UP001597296">
    <property type="component" value="Unassembled WGS sequence"/>
</dbReference>
<comment type="caution">
    <text evidence="2">The sequence shown here is derived from an EMBL/GenBank/DDBJ whole genome shotgun (WGS) entry which is preliminary data.</text>
</comment>
<proteinExistence type="predicted"/>
<organism evidence="2 3">
    <name type="scientific">Phaeospirillum tilakii</name>
    <dbReference type="NCBI Taxonomy" id="741673"/>
    <lineage>
        <taxon>Bacteria</taxon>
        <taxon>Pseudomonadati</taxon>
        <taxon>Pseudomonadota</taxon>
        <taxon>Alphaproteobacteria</taxon>
        <taxon>Rhodospirillales</taxon>
        <taxon>Rhodospirillaceae</taxon>
        <taxon>Phaeospirillum</taxon>
    </lineage>
</organism>
<dbReference type="RefSeq" id="WP_377314779.1">
    <property type="nucleotide sequence ID" value="NZ_JBHUIY010000005.1"/>
</dbReference>
<evidence type="ECO:0000259" key="1">
    <source>
        <dbReference type="Pfam" id="PF12697"/>
    </source>
</evidence>